<dbReference type="GO" id="GO:0020037">
    <property type="term" value="F:heme binding"/>
    <property type="evidence" value="ECO:0007669"/>
    <property type="project" value="InterPro"/>
</dbReference>
<dbReference type="InterPro" id="IPR011009">
    <property type="entry name" value="Kinase-like_dom_sf"/>
</dbReference>
<dbReference type="InterPro" id="IPR001680">
    <property type="entry name" value="WD40_rpt"/>
</dbReference>
<dbReference type="SUPFAM" id="SSF56112">
    <property type="entry name" value="Protein kinase-like (PK-like)"/>
    <property type="match status" value="1"/>
</dbReference>
<dbReference type="InterPro" id="IPR020472">
    <property type="entry name" value="WD40_PAC1"/>
</dbReference>
<dbReference type="GO" id="GO:0005524">
    <property type="term" value="F:ATP binding"/>
    <property type="evidence" value="ECO:0007669"/>
    <property type="project" value="InterPro"/>
</dbReference>
<dbReference type="InterPro" id="IPR027370">
    <property type="entry name" value="Znf-RING_euk"/>
</dbReference>
<dbReference type="InterPro" id="IPR013083">
    <property type="entry name" value="Znf_RING/FYVE/PHD"/>
</dbReference>
<dbReference type="Gene3D" id="1.10.510.10">
    <property type="entry name" value="Transferase(Phosphotransferase) domain 1"/>
    <property type="match status" value="1"/>
</dbReference>
<comment type="caution">
    <text evidence="11">The sequence shown here is derived from an EMBL/GenBank/DDBJ whole genome shotgun (WGS) entry which is preliminary data.</text>
</comment>
<dbReference type="Proteomes" id="UP001367508">
    <property type="component" value="Unassembled WGS sequence"/>
</dbReference>
<dbReference type="PROSITE" id="PS50082">
    <property type="entry name" value="WD_REPEATS_2"/>
    <property type="match status" value="2"/>
</dbReference>
<feature type="domain" description="Plant heme peroxidase family profile" evidence="10">
    <location>
        <begin position="739"/>
        <end position="956"/>
    </location>
</feature>
<dbReference type="InterPro" id="IPR017907">
    <property type="entry name" value="Znf_RING_CS"/>
</dbReference>
<feature type="repeat" description="WD" evidence="7">
    <location>
        <begin position="534"/>
        <end position="573"/>
    </location>
</feature>
<organism evidence="11 12">
    <name type="scientific">Canavalia gladiata</name>
    <name type="common">Sword bean</name>
    <name type="synonym">Dolichos gladiatus</name>
    <dbReference type="NCBI Taxonomy" id="3824"/>
    <lineage>
        <taxon>Eukaryota</taxon>
        <taxon>Viridiplantae</taxon>
        <taxon>Streptophyta</taxon>
        <taxon>Embryophyta</taxon>
        <taxon>Tracheophyta</taxon>
        <taxon>Spermatophyta</taxon>
        <taxon>Magnoliopsida</taxon>
        <taxon>eudicotyledons</taxon>
        <taxon>Gunneridae</taxon>
        <taxon>Pentapetalae</taxon>
        <taxon>rosids</taxon>
        <taxon>fabids</taxon>
        <taxon>Fabales</taxon>
        <taxon>Fabaceae</taxon>
        <taxon>Papilionoideae</taxon>
        <taxon>50 kb inversion clade</taxon>
        <taxon>NPAAA clade</taxon>
        <taxon>indigoferoid/millettioid clade</taxon>
        <taxon>Phaseoleae</taxon>
        <taxon>Canavalia</taxon>
    </lineage>
</organism>
<name>A0AAN9MGS5_CANGL</name>
<dbReference type="PROSITE" id="PS50873">
    <property type="entry name" value="PEROXIDASE_4"/>
    <property type="match status" value="1"/>
</dbReference>
<dbReference type="PROSITE" id="PS50294">
    <property type="entry name" value="WD_REPEATS_REGION"/>
    <property type="match status" value="1"/>
</dbReference>
<evidence type="ECO:0000313" key="12">
    <source>
        <dbReference type="Proteomes" id="UP001367508"/>
    </source>
</evidence>
<evidence type="ECO:0000256" key="2">
    <source>
        <dbReference type="ARBA" id="ARBA00022723"/>
    </source>
</evidence>
<dbReference type="InterPro" id="IPR015943">
    <property type="entry name" value="WD40/YVTN_repeat-like_dom_sf"/>
</dbReference>
<evidence type="ECO:0000313" key="11">
    <source>
        <dbReference type="EMBL" id="KAK7351098.1"/>
    </source>
</evidence>
<dbReference type="InterPro" id="IPR044715">
    <property type="entry name" value="WDR86-like"/>
</dbReference>
<dbReference type="EMBL" id="JAYMYQ010000002">
    <property type="protein sequence ID" value="KAK7351098.1"/>
    <property type="molecule type" value="Genomic_DNA"/>
</dbReference>
<gene>
    <name evidence="11" type="ORF">VNO77_10280</name>
</gene>
<evidence type="ECO:0000256" key="4">
    <source>
        <dbReference type="ARBA" id="ARBA00022771"/>
    </source>
</evidence>
<dbReference type="InterPro" id="IPR036322">
    <property type="entry name" value="WD40_repeat_dom_sf"/>
</dbReference>
<dbReference type="Gene3D" id="1.10.420.10">
    <property type="entry name" value="Peroxidase, domain 2"/>
    <property type="match status" value="1"/>
</dbReference>
<dbReference type="AlphaFoldDB" id="A0AAN9MGS5"/>
<keyword evidence="3" id="KW-0677">Repeat</keyword>
<accession>A0AAN9MGS5</accession>
<dbReference type="Gene3D" id="2.130.10.10">
    <property type="entry name" value="YVTN repeat-like/Quinoprotein amine dehydrogenase"/>
    <property type="match status" value="2"/>
</dbReference>
<dbReference type="SUPFAM" id="SSF57850">
    <property type="entry name" value="RING/U-box"/>
    <property type="match status" value="1"/>
</dbReference>
<evidence type="ECO:0000259" key="8">
    <source>
        <dbReference type="PROSITE" id="PS50011"/>
    </source>
</evidence>
<evidence type="ECO:0000259" key="10">
    <source>
        <dbReference type="PROSITE" id="PS50873"/>
    </source>
</evidence>
<sequence>MELPECPVCLQSYDDRVAIPRVLSCGHSVCEACLVELPQRYPNTIRCPGCIQLVKYPSQQGPSSLPKNIDLLRLCLQHSPSSSDPSQKTNQRSTVNAGYDHSPFWSRELYATWKDWVLPNDAVLIEESGLGRFGSSSPCTGRVCFGVNRSVSLAPIVCFPPGNCSKFKFSYVAWVMKCLEGMNDVAREELALILEASVRQSRVCRVYGLWSEGVDGSLYLVCERHRGCLLDKSGEVRNGFVGVNGDGTELEKGGIFSFAIIGMGICESVLALHLEGLVTGCLGLSCFSLDELGGICIDLNEALVMGRKFVDAVSEGTSKEHTEESLLKVENELFISPEVLCKLLHKGAFVPDCGHSRCAVGYRSDVWSLACVLLQLLIGNELPQNTLKMNEENGFEISDSYICWLKKVSSVLEDKLGSEYQSLRQTLCQCLDISPERRPDVVDVRKCIQDMLVKPQFDFLGNLEITISENNTGRCLVLGELCELPKKSSKELRECELQGKEDGGQPDFVQDSRDRSDEDFVAGLSKGITEPKDLRGHLDCISGLAVGGGYLFSSSFDKTVYVWSLQDFSHLHTFRGHENKVMALVYVDKEEPLCISGDSGGGIFIWGIAAPLRQDPLRKWYEKKDWRFSGIHSLTVSRSLCLYTGSGDRTIKAWSLKDGTLTCTMTGHRSVVSTLAVCDEVLYSGSWDGTVRLWCLNDHSPLTVLGEDMPGEMKSILAITVDRHLLVAAHENGCIKVWRNDVFMSSKTLHNGAIFAMSMQGECLCTGGWDKNVNIQELSGDEFELDIKAFGSIPCSSVVTAILCSQGKLYVGYADKSIKVFHLLQCLTAISDLIPPGLSWFEIIFVGSRYFSLPTGVEFNFTENGDEYPTLYTEYATNLRNFKCKNTNDDTTKVMDLGSCKTSCLGYCNQVVKARGLFSVTKSLVTQLHQGSLENFYVEFASFMEKMGRTKVRTRT</sequence>
<dbReference type="Pfam" id="PF00400">
    <property type="entry name" value="WD40"/>
    <property type="match status" value="3"/>
</dbReference>
<evidence type="ECO:0000259" key="9">
    <source>
        <dbReference type="PROSITE" id="PS50089"/>
    </source>
</evidence>
<dbReference type="GO" id="GO:0008270">
    <property type="term" value="F:zinc ion binding"/>
    <property type="evidence" value="ECO:0007669"/>
    <property type="project" value="UniProtKB-KW"/>
</dbReference>
<evidence type="ECO:0000256" key="1">
    <source>
        <dbReference type="ARBA" id="ARBA00022574"/>
    </source>
</evidence>
<dbReference type="SMART" id="SM00184">
    <property type="entry name" value="RING"/>
    <property type="match status" value="1"/>
</dbReference>
<keyword evidence="1 7" id="KW-0853">WD repeat</keyword>
<dbReference type="PROSITE" id="PS00518">
    <property type="entry name" value="ZF_RING_1"/>
    <property type="match status" value="1"/>
</dbReference>
<dbReference type="InterPro" id="IPR002016">
    <property type="entry name" value="Haem_peroxidase"/>
</dbReference>
<dbReference type="PANTHER" id="PTHR44489:SF11">
    <property type="entry name" value="WD REPEAT DOMAIN 86"/>
    <property type="match status" value="1"/>
</dbReference>
<dbReference type="Pfam" id="PF13445">
    <property type="entry name" value="zf-RING_UBOX"/>
    <property type="match status" value="1"/>
</dbReference>
<dbReference type="PRINTS" id="PR00320">
    <property type="entry name" value="GPROTEINBRPT"/>
</dbReference>
<dbReference type="GO" id="GO:0004601">
    <property type="term" value="F:peroxidase activity"/>
    <property type="evidence" value="ECO:0007669"/>
    <property type="project" value="InterPro"/>
</dbReference>
<evidence type="ECO:0000256" key="3">
    <source>
        <dbReference type="ARBA" id="ARBA00022737"/>
    </source>
</evidence>
<dbReference type="SMART" id="SM00320">
    <property type="entry name" value="WD40"/>
    <property type="match status" value="7"/>
</dbReference>
<dbReference type="InterPro" id="IPR000719">
    <property type="entry name" value="Prot_kinase_dom"/>
</dbReference>
<proteinExistence type="predicted"/>
<dbReference type="PROSITE" id="PS50011">
    <property type="entry name" value="PROTEIN_KINASE_DOM"/>
    <property type="match status" value="1"/>
</dbReference>
<keyword evidence="4 6" id="KW-0863">Zinc-finger</keyword>
<dbReference type="PANTHER" id="PTHR44489">
    <property type="match status" value="1"/>
</dbReference>
<dbReference type="SUPFAM" id="SSF50978">
    <property type="entry name" value="WD40 repeat-like"/>
    <property type="match status" value="1"/>
</dbReference>
<keyword evidence="2" id="KW-0479">Metal-binding</keyword>
<dbReference type="Gene3D" id="3.30.40.10">
    <property type="entry name" value="Zinc/RING finger domain, C3HC4 (zinc finger)"/>
    <property type="match status" value="1"/>
</dbReference>
<dbReference type="SMART" id="SM00220">
    <property type="entry name" value="S_TKc"/>
    <property type="match status" value="1"/>
</dbReference>
<feature type="domain" description="RING-type" evidence="9">
    <location>
        <begin position="6"/>
        <end position="50"/>
    </location>
</feature>
<feature type="repeat" description="WD" evidence="7">
    <location>
        <begin position="665"/>
        <end position="704"/>
    </location>
</feature>
<reference evidence="11 12" key="1">
    <citation type="submission" date="2024-01" db="EMBL/GenBank/DDBJ databases">
        <title>The genomes of 5 underutilized Papilionoideae crops provide insights into root nodulation and disease resistanc.</title>
        <authorList>
            <person name="Jiang F."/>
        </authorList>
    </citation>
    <scope>NUCLEOTIDE SEQUENCE [LARGE SCALE GENOMIC DNA]</scope>
    <source>
        <strain evidence="11">LVBAO_FW01</strain>
        <tissue evidence="11">Leaves</tissue>
    </source>
</reference>
<feature type="domain" description="Protein kinase" evidence="8">
    <location>
        <begin position="122"/>
        <end position="452"/>
    </location>
</feature>
<evidence type="ECO:0000256" key="5">
    <source>
        <dbReference type="ARBA" id="ARBA00022833"/>
    </source>
</evidence>
<protein>
    <submittedName>
        <fullName evidence="11">Uncharacterized protein</fullName>
    </submittedName>
</protein>
<dbReference type="PROSITE" id="PS50089">
    <property type="entry name" value="ZF_RING_2"/>
    <property type="match status" value="1"/>
</dbReference>
<evidence type="ECO:0000256" key="6">
    <source>
        <dbReference type="PROSITE-ProRule" id="PRU00175"/>
    </source>
</evidence>
<keyword evidence="12" id="KW-1185">Reference proteome</keyword>
<keyword evidence="5" id="KW-0862">Zinc</keyword>
<evidence type="ECO:0000256" key="7">
    <source>
        <dbReference type="PROSITE-ProRule" id="PRU00221"/>
    </source>
</evidence>
<dbReference type="InterPro" id="IPR001841">
    <property type="entry name" value="Znf_RING"/>
</dbReference>
<dbReference type="GO" id="GO:0004672">
    <property type="term" value="F:protein kinase activity"/>
    <property type="evidence" value="ECO:0007669"/>
    <property type="project" value="InterPro"/>
</dbReference>
<dbReference type="GO" id="GO:0006979">
    <property type="term" value="P:response to oxidative stress"/>
    <property type="evidence" value="ECO:0007669"/>
    <property type="project" value="InterPro"/>
</dbReference>